<dbReference type="GO" id="GO:0015074">
    <property type="term" value="P:DNA integration"/>
    <property type="evidence" value="ECO:0007669"/>
    <property type="project" value="InterPro"/>
</dbReference>
<dbReference type="AlphaFoldDB" id="A0A2R6QB30"/>
<dbReference type="Proteomes" id="UP000186601">
    <property type="component" value="Unassembled WGS sequence"/>
</dbReference>
<feature type="compositionally biased region" description="Polar residues" evidence="8">
    <location>
        <begin position="74"/>
        <end position="88"/>
    </location>
</feature>
<dbReference type="InterPro" id="IPR001584">
    <property type="entry name" value="Integrase_cat-core"/>
</dbReference>
<dbReference type="Gene3D" id="1.10.340.70">
    <property type="match status" value="1"/>
</dbReference>
<dbReference type="PANTHER" id="PTHR37984:SF5">
    <property type="entry name" value="PROTEIN NYNRIN-LIKE"/>
    <property type="match status" value="1"/>
</dbReference>
<keyword evidence="11" id="KW-1185">Reference proteome</keyword>
<dbReference type="SUPFAM" id="SSF56672">
    <property type="entry name" value="DNA/RNA polymerases"/>
    <property type="match status" value="1"/>
</dbReference>
<dbReference type="InterPro" id="IPR036397">
    <property type="entry name" value="RNaseH_sf"/>
</dbReference>
<dbReference type="SUPFAM" id="SSF53098">
    <property type="entry name" value="Ribonuclease H-like"/>
    <property type="match status" value="1"/>
</dbReference>
<evidence type="ECO:0000256" key="8">
    <source>
        <dbReference type="SAM" id="MobiDB-lite"/>
    </source>
</evidence>
<dbReference type="GO" id="GO:0003964">
    <property type="term" value="F:RNA-directed DNA polymerase activity"/>
    <property type="evidence" value="ECO:0007669"/>
    <property type="project" value="UniProtKB-KW"/>
</dbReference>
<dbReference type="GO" id="GO:0005634">
    <property type="term" value="C:nucleus"/>
    <property type="evidence" value="ECO:0007669"/>
    <property type="project" value="UniProtKB-ARBA"/>
</dbReference>
<evidence type="ECO:0000256" key="5">
    <source>
        <dbReference type="ARBA" id="ARBA00022801"/>
    </source>
</evidence>
<evidence type="ECO:0000256" key="7">
    <source>
        <dbReference type="ARBA" id="ARBA00022918"/>
    </source>
</evidence>
<evidence type="ECO:0000256" key="6">
    <source>
        <dbReference type="ARBA" id="ARBA00022884"/>
    </source>
</evidence>
<sequence>FIIAKNLQEYPVRVDLLGVPFTVFSDHRTLENFAEQKHLSRRQARWQEFLSQYDFKIVYILGKDNAPADAMSRKPQSSSPTRHPETTASILRVHPEPQWLETVKQGYSSDTWCTRLLSSLWDPVAQSAVGPNALGVTAEDALHRGWLNGRERYGVCVRAGLLYIGERLVIPRIAALREDVFALAHDALGHWGTEKSYAAIRASYYWPNMRKELETLYVPACPLPEDEGFNCILTITDRIGADLRIIPCRADLSAKELATLFFRHWYCKNGLPLEVVSDRDKLFMSKFWKALHRLTGVKLKMSTLFHPDTDGSSGRSNRTIIQALRYHVERNQKGWVRALPLVRFNHMNTINALTGFTPFQLLFGRHPRVILPLVSNPETNTPAETFDANKFLSRLDADVMEAQDNLLLAKSNQAYHADKSRGLEHVYKVGDKVLLSTFHC</sequence>
<dbReference type="InterPro" id="IPR041588">
    <property type="entry name" value="Integrase_H2C2"/>
</dbReference>
<dbReference type="Pfam" id="PF17917">
    <property type="entry name" value="RT_RNaseH"/>
    <property type="match status" value="1"/>
</dbReference>
<gene>
    <name evidence="10" type="ORF">PHLCEN_2v3941</name>
</gene>
<proteinExistence type="predicted"/>
<protein>
    <recommendedName>
        <fullName evidence="9">Integrase catalytic domain-containing protein</fullName>
    </recommendedName>
</protein>
<keyword evidence="3" id="KW-0540">Nuclease</keyword>
<organism evidence="10 11">
    <name type="scientific">Hermanssonia centrifuga</name>
    <dbReference type="NCBI Taxonomy" id="98765"/>
    <lineage>
        <taxon>Eukaryota</taxon>
        <taxon>Fungi</taxon>
        <taxon>Dikarya</taxon>
        <taxon>Basidiomycota</taxon>
        <taxon>Agaricomycotina</taxon>
        <taxon>Agaricomycetes</taxon>
        <taxon>Polyporales</taxon>
        <taxon>Meruliaceae</taxon>
        <taxon>Hermanssonia</taxon>
    </lineage>
</organism>
<keyword evidence="1" id="KW-0808">Transferase</keyword>
<comment type="caution">
    <text evidence="10">The sequence shown here is derived from an EMBL/GenBank/DDBJ whole genome shotgun (WGS) entry which is preliminary data.</text>
</comment>
<dbReference type="InterPro" id="IPR041373">
    <property type="entry name" value="RT_RNaseH"/>
</dbReference>
<evidence type="ECO:0000256" key="1">
    <source>
        <dbReference type="ARBA" id="ARBA00022679"/>
    </source>
</evidence>
<keyword evidence="4" id="KW-0255">Endonuclease</keyword>
<dbReference type="OrthoDB" id="3268967at2759"/>
<dbReference type="Gene3D" id="3.30.420.10">
    <property type="entry name" value="Ribonuclease H-like superfamily/Ribonuclease H"/>
    <property type="match status" value="1"/>
</dbReference>
<evidence type="ECO:0000256" key="4">
    <source>
        <dbReference type="ARBA" id="ARBA00022759"/>
    </source>
</evidence>
<dbReference type="GO" id="GO:0004519">
    <property type="term" value="F:endonuclease activity"/>
    <property type="evidence" value="ECO:0007669"/>
    <property type="project" value="UniProtKB-KW"/>
</dbReference>
<name>A0A2R6QB30_9APHY</name>
<keyword evidence="6" id="KW-0694">RNA-binding</keyword>
<evidence type="ECO:0000313" key="10">
    <source>
        <dbReference type="EMBL" id="PSS05114.1"/>
    </source>
</evidence>
<evidence type="ECO:0000256" key="2">
    <source>
        <dbReference type="ARBA" id="ARBA00022695"/>
    </source>
</evidence>
<dbReference type="STRING" id="98765.A0A2R6QB30"/>
<dbReference type="PANTHER" id="PTHR37984">
    <property type="entry name" value="PROTEIN CBG26694"/>
    <property type="match status" value="1"/>
</dbReference>
<reference evidence="10 11" key="1">
    <citation type="submission" date="2018-02" db="EMBL/GenBank/DDBJ databases">
        <title>Genome sequence of the basidiomycete white-rot fungus Phlebia centrifuga.</title>
        <authorList>
            <person name="Granchi Z."/>
            <person name="Peng M."/>
            <person name="de Vries R.P."/>
            <person name="Hilden K."/>
            <person name="Makela M.R."/>
            <person name="Grigoriev I."/>
            <person name="Riley R."/>
        </authorList>
    </citation>
    <scope>NUCLEOTIDE SEQUENCE [LARGE SCALE GENOMIC DNA]</scope>
    <source>
        <strain evidence="10 11">FBCC195</strain>
    </source>
</reference>
<dbReference type="Pfam" id="PF17921">
    <property type="entry name" value="Integrase_H2C2"/>
    <property type="match status" value="1"/>
</dbReference>
<feature type="non-terminal residue" evidence="10">
    <location>
        <position position="1"/>
    </location>
</feature>
<dbReference type="InterPro" id="IPR012337">
    <property type="entry name" value="RNaseH-like_sf"/>
</dbReference>
<dbReference type="InterPro" id="IPR050951">
    <property type="entry name" value="Retrovirus_Pol_polyprotein"/>
</dbReference>
<feature type="domain" description="Integrase catalytic" evidence="9">
    <location>
        <begin position="203"/>
        <end position="366"/>
    </location>
</feature>
<evidence type="ECO:0000313" key="11">
    <source>
        <dbReference type="Proteomes" id="UP000186601"/>
    </source>
</evidence>
<dbReference type="PROSITE" id="PS50994">
    <property type="entry name" value="INTEGRASE"/>
    <property type="match status" value="1"/>
</dbReference>
<feature type="region of interest" description="Disordered" evidence="8">
    <location>
        <begin position="69"/>
        <end position="88"/>
    </location>
</feature>
<dbReference type="GO" id="GO:0003723">
    <property type="term" value="F:RNA binding"/>
    <property type="evidence" value="ECO:0007669"/>
    <property type="project" value="UniProtKB-KW"/>
</dbReference>
<keyword evidence="5" id="KW-0378">Hydrolase</keyword>
<dbReference type="EMBL" id="MLYV02000380">
    <property type="protein sequence ID" value="PSS05114.1"/>
    <property type="molecule type" value="Genomic_DNA"/>
</dbReference>
<evidence type="ECO:0000259" key="9">
    <source>
        <dbReference type="PROSITE" id="PS50994"/>
    </source>
</evidence>
<keyword evidence="2" id="KW-0548">Nucleotidyltransferase</keyword>
<evidence type="ECO:0000256" key="3">
    <source>
        <dbReference type="ARBA" id="ARBA00022722"/>
    </source>
</evidence>
<keyword evidence="7" id="KW-0695">RNA-directed DNA polymerase</keyword>
<accession>A0A2R6QB30</accession>
<dbReference type="GO" id="GO:0016787">
    <property type="term" value="F:hydrolase activity"/>
    <property type="evidence" value="ECO:0007669"/>
    <property type="project" value="UniProtKB-KW"/>
</dbReference>
<dbReference type="InterPro" id="IPR043502">
    <property type="entry name" value="DNA/RNA_pol_sf"/>
</dbReference>